<name>A0ABV4VF45_9GAMM</name>
<organism evidence="2 3">
    <name type="scientific">Shewanella mangrovisoli</name>
    <dbReference type="NCBI Taxonomy" id="2864211"/>
    <lineage>
        <taxon>Bacteria</taxon>
        <taxon>Pseudomonadati</taxon>
        <taxon>Pseudomonadota</taxon>
        <taxon>Gammaproteobacteria</taxon>
        <taxon>Alteromonadales</taxon>
        <taxon>Shewanellaceae</taxon>
        <taxon>Shewanella</taxon>
    </lineage>
</organism>
<gene>
    <name evidence="2" type="ORF">ACE02W_03725</name>
</gene>
<proteinExistence type="predicted"/>
<dbReference type="RefSeq" id="WP_342200805.1">
    <property type="nucleotide sequence ID" value="NZ_JBCATE010000001.1"/>
</dbReference>
<evidence type="ECO:0000313" key="3">
    <source>
        <dbReference type="Proteomes" id="UP001576708"/>
    </source>
</evidence>
<keyword evidence="3" id="KW-1185">Reference proteome</keyword>
<dbReference type="PROSITE" id="PS50206">
    <property type="entry name" value="RHODANESE_3"/>
    <property type="match status" value="1"/>
</dbReference>
<reference evidence="2 3" key="1">
    <citation type="submission" date="2024-09" db="EMBL/GenBank/DDBJ databases">
        <authorList>
            <person name="Zhang Y."/>
        </authorList>
    </citation>
    <scope>NUCLEOTIDE SEQUENCE [LARGE SCALE GENOMIC DNA]</scope>
    <source>
        <strain evidence="2 3">ZJ318</strain>
    </source>
</reference>
<dbReference type="EMBL" id="JBHFGU010000001">
    <property type="protein sequence ID" value="MFB2618922.1"/>
    <property type="molecule type" value="Genomic_DNA"/>
</dbReference>
<protein>
    <submittedName>
        <fullName evidence="2">Imm26 family immunity protein</fullName>
    </submittedName>
</protein>
<comment type="caution">
    <text evidence="2">The sequence shown here is derived from an EMBL/GenBank/DDBJ whole genome shotgun (WGS) entry which is preliminary data.</text>
</comment>
<feature type="domain" description="Rhodanese" evidence="1">
    <location>
        <begin position="27"/>
        <end position="66"/>
    </location>
</feature>
<dbReference type="InterPro" id="IPR001763">
    <property type="entry name" value="Rhodanese-like_dom"/>
</dbReference>
<sequence length="143" mass="15664">MSIEYPLKPKSTSYLEQGQFWAVPLEQGGFGCGVVLAKLLRQGKTDTRLFFVGLLDWFDEAPPTLSQIKGANIIETGAAHIKSITETGSVIIGSGYNVVGIAREIEKSDFISTWGYNVITKLAERYVTVNKSSKRDDVTSTLS</sequence>
<dbReference type="Proteomes" id="UP001576708">
    <property type="component" value="Unassembled WGS sequence"/>
</dbReference>
<evidence type="ECO:0000313" key="2">
    <source>
        <dbReference type="EMBL" id="MFB2618922.1"/>
    </source>
</evidence>
<accession>A0ABV4VF45</accession>
<evidence type="ECO:0000259" key="1">
    <source>
        <dbReference type="PROSITE" id="PS50206"/>
    </source>
</evidence>